<evidence type="ECO:0000256" key="4">
    <source>
        <dbReference type="ARBA" id="ARBA00022989"/>
    </source>
</evidence>
<evidence type="ECO:0000313" key="11">
    <source>
        <dbReference type="Proteomes" id="UP000824120"/>
    </source>
</evidence>
<proteinExistence type="inferred from homology"/>
<keyword evidence="6 8" id="KW-0472">Membrane</keyword>
<dbReference type="InterPro" id="IPR003319">
    <property type="entry name" value="YMF19-like_N"/>
</dbReference>
<evidence type="ECO:0000256" key="6">
    <source>
        <dbReference type="ARBA" id="ARBA00023136"/>
    </source>
</evidence>
<comment type="subcellular location">
    <subcellularLocation>
        <location evidence="1">Mitochondrion membrane</location>
    </subcellularLocation>
</comment>
<sequence length="333" mass="39898">MPQLDKFTYFTQFFWSCLFLILLRFYLPLDLQVKVDFYYITRTKLRRALSILKFFIYLLFLFTFLYKIYPHVFDGILLHSLFGIVPSELLEHYINQPDKDPEWVEIRTTRSTNPGTFTQGVRGHGEQFPGNRVLFSTRDHISSLYQLIYYGREDPQFFIDPQDLDYILMVHLEPFEFNHVALCQVLESFHGDREESPFYAEVKRTQAKHSHGFFLKKQQDQLEMHHRREGLPNICCNVSISMLLLLLSLNKSSNLVLFYPSFYGEQRTKYNRFLHLNSFRLSLFLFLTTPQVVPNVWHFPYFMSETSTNSLRIKLQPKIYDHIMLLFVFRSFH</sequence>
<name>A0A9J5ZBN4_SOLCO</name>
<organism evidence="10 11">
    <name type="scientific">Solanum commersonii</name>
    <name type="common">Commerson's wild potato</name>
    <name type="synonym">Commerson's nightshade</name>
    <dbReference type="NCBI Taxonomy" id="4109"/>
    <lineage>
        <taxon>Eukaryota</taxon>
        <taxon>Viridiplantae</taxon>
        <taxon>Streptophyta</taxon>
        <taxon>Embryophyta</taxon>
        <taxon>Tracheophyta</taxon>
        <taxon>Spermatophyta</taxon>
        <taxon>Magnoliopsida</taxon>
        <taxon>eudicotyledons</taxon>
        <taxon>Gunneridae</taxon>
        <taxon>Pentapetalae</taxon>
        <taxon>asterids</taxon>
        <taxon>lamiids</taxon>
        <taxon>Solanales</taxon>
        <taxon>Solanaceae</taxon>
        <taxon>Solanoideae</taxon>
        <taxon>Solaneae</taxon>
        <taxon>Solanum</taxon>
    </lineage>
</organism>
<evidence type="ECO:0000313" key="10">
    <source>
        <dbReference type="EMBL" id="KAG5610387.1"/>
    </source>
</evidence>
<reference evidence="10 11" key="1">
    <citation type="submission" date="2020-09" db="EMBL/GenBank/DDBJ databases">
        <title>De no assembly of potato wild relative species, Solanum commersonii.</title>
        <authorList>
            <person name="Cho K."/>
        </authorList>
    </citation>
    <scope>NUCLEOTIDE SEQUENCE [LARGE SCALE GENOMIC DNA]</scope>
    <source>
        <strain evidence="10">LZ3.2</strain>
        <tissue evidence="10">Leaf</tissue>
    </source>
</reference>
<evidence type="ECO:0000256" key="2">
    <source>
        <dbReference type="ARBA" id="ARBA00010946"/>
    </source>
</evidence>
<dbReference type="EMBL" id="JACXVP010000004">
    <property type="protein sequence ID" value="KAG5610387.1"/>
    <property type="molecule type" value="Genomic_DNA"/>
</dbReference>
<evidence type="ECO:0000256" key="1">
    <source>
        <dbReference type="ARBA" id="ARBA00004325"/>
    </source>
</evidence>
<dbReference type="AlphaFoldDB" id="A0A9J5ZBN4"/>
<keyword evidence="5" id="KW-0496">Mitochondrion</keyword>
<feature type="transmembrane region" description="Helical" evidence="8">
    <location>
        <begin position="48"/>
        <end position="69"/>
    </location>
</feature>
<accession>A0A9J5ZBN4</accession>
<dbReference type="OrthoDB" id="1275018at2759"/>
<feature type="non-terminal residue" evidence="10">
    <location>
        <position position="333"/>
    </location>
</feature>
<feature type="domain" description="ATP synthase YMF19-like N-terminal" evidence="9">
    <location>
        <begin position="2"/>
        <end position="28"/>
    </location>
</feature>
<evidence type="ECO:0000256" key="8">
    <source>
        <dbReference type="SAM" id="Phobius"/>
    </source>
</evidence>
<keyword evidence="7" id="KW-0066">ATP synthesis</keyword>
<evidence type="ECO:0000256" key="7">
    <source>
        <dbReference type="ARBA" id="ARBA00023310"/>
    </source>
</evidence>
<dbReference type="Pfam" id="PF02326">
    <property type="entry name" value="YMF19"/>
    <property type="match status" value="1"/>
</dbReference>
<keyword evidence="3 8" id="KW-0812">Transmembrane</keyword>
<keyword evidence="4 8" id="KW-1133">Transmembrane helix</keyword>
<comment type="caution">
    <text evidence="10">The sequence shown here is derived from an EMBL/GenBank/DDBJ whole genome shotgun (WGS) entry which is preliminary data.</text>
</comment>
<evidence type="ECO:0000256" key="5">
    <source>
        <dbReference type="ARBA" id="ARBA00023128"/>
    </source>
</evidence>
<keyword evidence="11" id="KW-1185">Reference proteome</keyword>
<evidence type="ECO:0000259" key="9">
    <source>
        <dbReference type="Pfam" id="PF02326"/>
    </source>
</evidence>
<protein>
    <recommendedName>
        <fullName evidence="9">ATP synthase YMF19-like N-terminal domain-containing protein</fullName>
    </recommendedName>
</protein>
<evidence type="ECO:0000256" key="3">
    <source>
        <dbReference type="ARBA" id="ARBA00022692"/>
    </source>
</evidence>
<dbReference type="Proteomes" id="UP000824120">
    <property type="component" value="Chromosome 4"/>
</dbReference>
<dbReference type="GO" id="GO:0006754">
    <property type="term" value="P:ATP biosynthetic process"/>
    <property type="evidence" value="ECO:0007669"/>
    <property type="project" value="UniProtKB-KW"/>
</dbReference>
<gene>
    <name evidence="10" type="ORF">H5410_021668</name>
</gene>
<dbReference type="GO" id="GO:0031966">
    <property type="term" value="C:mitochondrial membrane"/>
    <property type="evidence" value="ECO:0007669"/>
    <property type="project" value="UniProtKB-SubCell"/>
</dbReference>
<feature type="transmembrane region" description="Helical" evidence="8">
    <location>
        <begin position="6"/>
        <end position="27"/>
    </location>
</feature>
<comment type="similarity">
    <text evidence="2">Belongs to the ATPase protein YMF19 family.</text>
</comment>